<dbReference type="InterPro" id="IPR004042">
    <property type="entry name" value="Intein_endonuc_central"/>
</dbReference>
<dbReference type="GO" id="GO:0004519">
    <property type="term" value="F:endonuclease activity"/>
    <property type="evidence" value="ECO:0007669"/>
    <property type="project" value="InterPro"/>
</dbReference>
<protein>
    <recommendedName>
        <fullName evidence="3">DOD-type homing endonuclease domain-containing protein</fullName>
    </recommendedName>
</protein>
<dbReference type="Gene3D" id="3.10.28.10">
    <property type="entry name" value="Homing endonucleases"/>
    <property type="match status" value="1"/>
</dbReference>
<dbReference type="InterPro" id="IPR027417">
    <property type="entry name" value="P-loop_NTPase"/>
</dbReference>
<dbReference type="InterPro" id="IPR027434">
    <property type="entry name" value="Homing_endonucl"/>
</dbReference>
<dbReference type="SUPFAM" id="SSF51294">
    <property type="entry name" value="Hedgehog/intein (Hint) domain"/>
    <property type="match status" value="1"/>
</dbReference>
<keyword evidence="5" id="KW-1185">Reference proteome</keyword>
<dbReference type="PROSITE" id="PS50817">
    <property type="entry name" value="INTEIN_N_TER"/>
    <property type="match status" value="1"/>
</dbReference>
<dbReference type="PRINTS" id="PR00379">
    <property type="entry name" value="INTEIN"/>
</dbReference>
<proteinExistence type="predicted"/>
<dbReference type="OrthoDB" id="9804380at2"/>
<dbReference type="SUPFAM" id="SSF52540">
    <property type="entry name" value="P-loop containing nucleoside triphosphate hydrolases"/>
    <property type="match status" value="1"/>
</dbReference>
<dbReference type="GO" id="GO:0016539">
    <property type="term" value="P:intein-mediated protein splicing"/>
    <property type="evidence" value="ECO:0007669"/>
    <property type="project" value="InterPro"/>
</dbReference>
<dbReference type="InterPro" id="IPR006141">
    <property type="entry name" value="Intein_N"/>
</dbReference>
<dbReference type="AlphaFoldDB" id="A0A4R4Z7A8"/>
<sequence>MAPKPTLEQSNIVDAFTPGDKNLVVEAGAGCGKTTLLKMAARAVPNRKGMYIAYNKALRNDQPVLTPDGWKVIGDMCVGDLVIGLDGKAHSVTKVHPRGVRPMFEVVFSDGTIVVADEEHLWLTQTITYDARPVSPVKWRIRTTQQIADTVHQKHRVPHLQAAAELNHRHDLPISSYLLGALLGDGSFCHHAVLFSCAEDDLVELVRAELPEGHAINAQQDGGRGRSWLISGGRKGSQGSNKVMAALRDLGLHGHRSGTKFVPPMYLYASAEQRLALLQGLMDTDGCASGVQSFFRTTSKQLADDVVFLAQSLGGVATVGQHENGSYLVNVRLGRVFKVI</sequence>
<keyword evidence="2" id="KW-0651">Protein splicing</keyword>
<accession>A0A4R4Z7A8</accession>
<dbReference type="SUPFAM" id="SSF55608">
    <property type="entry name" value="Homing endonucleases"/>
    <property type="match status" value="1"/>
</dbReference>
<gene>
    <name evidence="4" type="ORF">E1286_08140</name>
</gene>
<evidence type="ECO:0000256" key="2">
    <source>
        <dbReference type="ARBA" id="ARBA00023000"/>
    </source>
</evidence>
<dbReference type="InterPro" id="IPR006142">
    <property type="entry name" value="INTEIN"/>
</dbReference>
<evidence type="ECO:0000256" key="1">
    <source>
        <dbReference type="ARBA" id="ARBA00022813"/>
    </source>
</evidence>
<evidence type="ECO:0000259" key="3">
    <source>
        <dbReference type="PROSITE" id="PS50819"/>
    </source>
</evidence>
<feature type="domain" description="DOD-type homing endonuclease" evidence="3">
    <location>
        <begin position="178"/>
        <end position="315"/>
    </location>
</feature>
<organism evidence="4 5">
    <name type="scientific">Nonomuraea terrae</name>
    <dbReference type="NCBI Taxonomy" id="2530383"/>
    <lineage>
        <taxon>Bacteria</taxon>
        <taxon>Bacillati</taxon>
        <taxon>Actinomycetota</taxon>
        <taxon>Actinomycetes</taxon>
        <taxon>Streptosporangiales</taxon>
        <taxon>Streptosporangiaceae</taxon>
        <taxon>Nonomuraea</taxon>
    </lineage>
</organism>
<keyword evidence="1" id="KW-0068">Autocatalytic cleavage</keyword>
<reference evidence="4 5" key="1">
    <citation type="submission" date="2019-03" db="EMBL/GenBank/DDBJ databases">
        <title>Draft genome sequences of novel Actinobacteria.</title>
        <authorList>
            <person name="Sahin N."/>
            <person name="Ay H."/>
            <person name="Saygin H."/>
        </authorList>
    </citation>
    <scope>NUCLEOTIDE SEQUENCE [LARGE SCALE GENOMIC DNA]</scope>
    <source>
        <strain evidence="4 5">CH32</strain>
    </source>
</reference>
<evidence type="ECO:0000313" key="5">
    <source>
        <dbReference type="Proteomes" id="UP000295302"/>
    </source>
</evidence>
<dbReference type="PROSITE" id="PS50819">
    <property type="entry name" value="INTEIN_ENDONUCLEASE"/>
    <property type="match status" value="1"/>
</dbReference>
<name>A0A4R4Z7A8_9ACTN</name>
<comment type="caution">
    <text evidence="4">The sequence shown here is derived from an EMBL/GenBank/DDBJ whole genome shotgun (WGS) entry which is preliminary data.</text>
</comment>
<dbReference type="Pfam" id="PF14528">
    <property type="entry name" value="LAGLIDADG_3"/>
    <property type="match status" value="1"/>
</dbReference>
<evidence type="ECO:0000313" key="4">
    <source>
        <dbReference type="EMBL" id="TDD53014.1"/>
    </source>
</evidence>
<dbReference type="InterPro" id="IPR036844">
    <property type="entry name" value="Hint_dom_sf"/>
</dbReference>
<dbReference type="EMBL" id="SMKQ01000014">
    <property type="protein sequence ID" value="TDD53014.1"/>
    <property type="molecule type" value="Genomic_DNA"/>
</dbReference>
<dbReference type="RefSeq" id="WP_132610293.1">
    <property type="nucleotide sequence ID" value="NZ_SMKQ01000014.1"/>
</dbReference>
<dbReference type="Proteomes" id="UP000295302">
    <property type="component" value="Unassembled WGS sequence"/>
</dbReference>
<dbReference type="InterPro" id="IPR004860">
    <property type="entry name" value="LAGLIDADG_dom"/>
</dbReference>